<keyword evidence="1" id="KW-0812">Transmembrane</keyword>
<dbReference type="RefSeq" id="WP_013771944.1">
    <property type="nucleotide sequence ID" value="NC_015514.1"/>
</dbReference>
<dbReference type="Pfam" id="PF14158">
    <property type="entry name" value="YndJ"/>
    <property type="match status" value="1"/>
</dbReference>
<gene>
    <name evidence="3" type="ordered locus">Celf_2794</name>
</gene>
<keyword evidence="1" id="KW-1133">Transmembrane helix</keyword>
<feature type="transmembrane region" description="Helical" evidence="1">
    <location>
        <begin position="66"/>
        <end position="87"/>
    </location>
</feature>
<organism evidence="3 4">
    <name type="scientific">Cellulomonas fimi (strain ATCC 484 / DSM 20113 / JCM 1341 / CCUG 24087 / LMG 16345 / NBRC 15513 / NCIMB 8980 / NCTC 7547 / NRS-133)</name>
    <dbReference type="NCBI Taxonomy" id="590998"/>
    <lineage>
        <taxon>Bacteria</taxon>
        <taxon>Bacillati</taxon>
        <taxon>Actinomycetota</taxon>
        <taxon>Actinomycetes</taxon>
        <taxon>Micrococcales</taxon>
        <taxon>Cellulomonadaceae</taxon>
        <taxon>Cellulomonas</taxon>
    </lineage>
</organism>
<keyword evidence="4" id="KW-1185">Reference proteome</keyword>
<dbReference type="PANTHER" id="PTHR34202:SF1">
    <property type="entry name" value="UPF0548 PROTEIN"/>
    <property type="match status" value="1"/>
</dbReference>
<dbReference type="TCDB" id="1.B.77.1.10">
    <property type="family name" value="the chloroplast outer membrane porin (oep23) family"/>
</dbReference>
<dbReference type="KEGG" id="cfi:Celf_2794"/>
<dbReference type="eggNOG" id="COG4762">
    <property type="taxonomic scope" value="Bacteria"/>
</dbReference>
<proteinExistence type="predicted"/>
<feature type="transmembrane region" description="Helical" evidence="1">
    <location>
        <begin position="281"/>
        <end position="303"/>
    </location>
</feature>
<dbReference type="Proteomes" id="UP000008460">
    <property type="component" value="Chromosome"/>
</dbReference>
<feature type="domain" description="DUF1990" evidence="2">
    <location>
        <begin position="322"/>
        <end position="477"/>
    </location>
</feature>
<dbReference type="Pfam" id="PF09348">
    <property type="entry name" value="DUF1990"/>
    <property type="match status" value="1"/>
</dbReference>
<dbReference type="HOGENOM" id="CLU_550628_0_0_11"/>
<feature type="transmembrane region" description="Helical" evidence="1">
    <location>
        <begin position="216"/>
        <end position="235"/>
    </location>
</feature>
<dbReference type="AlphaFoldDB" id="F4H7F7"/>
<feature type="transmembrane region" description="Helical" evidence="1">
    <location>
        <begin position="188"/>
        <end position="210"/>
    </location>
</feature>
<reference evidence="3 4" key="1">
    <citation type="submission" date="2011-04" db="EMBL/GenBank/DDBJ databases">
        <title>Complete sequence of Cellulomonas fimi ATCC 484.</title>
        <authorList>
            <consortium name="US DOE Joint Genome Institute"/>
            <person name="Lucas S."/>
            <person name="Han J."/>
            <person name="Lapidus A."/>
            <person name="Cheng J.-F."/>
            <person name="Goodwin L."/>
            <person name="Pitluck S."/>
            <person name="Peters L."/>
            <person name="Chertkov O."/>
            <person name="Detter J.C."/>
            <person name="Han C."/>
            <person name="Tapia R."/>
            <person name="Land M."/>
            <person name="Hauser L."/>
            <person name="Kyrpides N."/>
            <person name="Ivanova N."/>
            <person name="Ovchinnikova G."/>
            <person name="Pagani I."/>
            <person name="Mead D."/>
            <person name="Brumm P."/>
            <person name="Woyke T."/>
        </authorList>
    </citation>
    <scope>NUCLEOTIDE SEQUENCE [LARGE SCALE GENOMIC DNA]</scope>
    <source>
        <strain evidence="4">ATCC 484 / DSM 20113 / JCM 1341 / NBRC 15513 / NCIMB 8980 / NCTC 7547</strain>
    </source>
</reference>
<accession>F4H7F7</accession>
<evidence type="ECO:0000259" key="2">
    <source>
        <dbReference type="Pfam" id="PF09348"/>
    </source>
</evidence>
<feature type="transmembrane region" description="Helical" evidence="1">
    <location>
        <begin position="150"/>
        <end position="168"/>
    </location>
</feature>
<feature type="transmembrane region" description="Helical" evidence="1">
    <location>
        <begin position="12"/>
        <end position="32"/>
    </location>
</feature>
<dbReference type="EMBL" id="CP002666">
    <property type="protein sequence ID" value="AEE46918.1"/>
    <property type="molecule type" value="Genomic_DNA"/>
</dbReference>
<dbReference type="InterPro" id="IPR025450">
    <property type="entry name" value="YndJ-like"/>
</dbReference>
<evidence type="ECO:0000256" key="1">
    <source>
        <dbReference type="SAM" id="Phobius"/>
    </source>
</evidence>
<feature type="transmembrane region" description="Helical" evidence="1">
    <location>
        <begin position="44"/>
        <end position="60"/>
    </location>
</feature>
<evidence type="ECO:0000313" key="3">
    <source>
        <dbReference type="EMBL" id="AEE46918.1"/>
    </source>
</evidence>
<feature type="transmembrane region" description="Helical" evidence="1">
    <location>
        <begin position="247"/>
        <end position="269"/>
    </location>
</feature>
<dbReference type="PANTHER" id="PTHR34202">
    <property type="entry name" value="UPF0548 PROTEIN"/>
    <property type="match status" value="1"/>
</dbReference>
<sequence>MSAGLGDGAAAVVHVVVGLGAVVVLPLGLRLVGARVVPRPGSGLWPAAGAGAAVAVWLPVGPVATVLAVPFAVATLVLLGAAARLLVRPPTSRADDACPGPAVGSLPSGVRRLALAVALGTPAVGAAALVAERAGRGLLGFDGDYLTLTVPHMLFAGFGACLVAALVAPRAASGPGGGAVGPQRTAAVLGDVAAVAVPVGVLLVLGGYFVSDAAELVGAAALTAALWCAAGAALADAGHVGSRTARLLLRVGAGVVLVAMVPALWWALGEATGVPHPGLDLMVVTHGVANAVGFVGATLVALWRASRDAVEQRPSTPAGDPTYAEVGATLRGVHPDGYRRTHVRRRVADAATPARLTALGDALLGWGVHAAAGVPVDADGPAAPGVRATSRPGAGPLRIVAPCVVVGVERTADRRGFAYGTLRGHPFRGEERFGVERGTDGGLWFTVDAFSVPDRAWVRAAGPLVGVGQRLYAVRLAGAARRLVRAADGAGEGAR</sequence>
<name>F4H7F7_CELFA</name>
<evidence type="ECO:0000313" key="4">
    <source>
        <dbReference type="Proteomes" id="UP000008460"/>
    </source>
</evidence>
<dbReference type="STRING" id="590998.Celf_2794"/>
<protein>
    <recommendedName>
        <fullName evidence="2">DUF1990 domain-containing protein</fullName>
    </recommendedName>
</protein>
<feature type="transmembrane region" description="Helical" evidence="1">
    <location>
        <begin position="113"/>
        <end position="130"/>
    </location>
</feature>
<dbReference type="InterPro" id="IPR018960">
    <property type="entry name" value="DUF1990"/>
</dbReference>
<keyword evidence="1" id="KW-0472">Membrane</keyword>